<dbReference type="STRING" id="7574.A0A1S3IMJ9"/>
<keyword evidence="1" id="KW-0106">Calcium</keyword>
<evidence type="ECO:0000313" key="3">
    <source>
        <dbReference type="Proteomes" id="UP000085678"/>
    </source>
</evidence>
<dbReference type="Pfam" id="PF13499">
    <property type="entry name" value="EF-hand_7"/>
    <property type="match status" value="1"/>
</dbReference>
<dbReference type="PROSITE" id="PS50222">
    <property type="entry name" value="EF_HAND_2"/>
    <property type="match status" value="2"/>
</dbReference>
<proteinExistence type="predicted"/>
<dbReference type="OrthoDB" id="120976at2759"/>
<feature type="domain" description="EF-hand" evidence="2">
    <location>
        <begin position="204"/>
        <end position="239"/>
    </location>
</feature>
<dbReference type="Proteomes" id="UP000085678">
    <property type="component" value="Unplaced"/>
</dbReference>
<dbReference type="SUPFAM" id="SSF47473">
    <property type="entry name" value="EF-hand"/>
    <property type="match status" value="1"/>
</dbReference>
<reference evidence="4" key="2">
    <citation type="submission" date="2025-08" db="UniProtKB">
        <authorList>
            <consortium name="RefSeq"/>
        </authorList>
    </citation>
    <scope>IDENTIFICATION</scope>
</reference>
<dbReference type="GeneID" id="106165197"/>
<dbReference type="RefSeq" id="XP_013398759.2">
    <property type="nucleotide sequence ID" value="XM_013543305.2"/>
</dbReference>
<dbReference type="CDD" id="cd00051">
    <property type="entry name" value="EFh"/>
    <property type="match status" value="1"/>
</dbReference>
<dbReference type="Pfam" id="PF13202">
    <property type="entry name" value="EF-hand_5"/>
    <property type="match status" value="1"/>
</dbReference>
<dbReference type="Gene3D" id="1.10.238.10">
    <property type="entry name" value="EF-hand"/>
    <property type="match status" value="1"/>
</dbReference>
<keyword evidence="3" id="KW-1185">Reference proteome</keyword>
<evidence type="ECO:0000313" key="4">
    <source>
        <dbReference type="RefSeq" id="XP_013398759.2"/>
    </source>
</evidence>
<feature type="domain" description="EF-hand" evidence="2">
    <location>
        <begin position="84"/>
        <end position="119"/>
    </location>
</feature>
<dbReference type="InterPro" id="IPR002048">
    <property type="entry name" value="EF_hand_dom"/>
</dbReference>
<organism evidence="3 4">
    <name type="scientific">Lingula anatina</name>
    <name type="common">Brachiopod</name>
    <name type="synonym">Lingula unguis</name>
    <dbReference type="NCBI Taxonomy" id="7574"/>
    <lineage>
        <taxon>Eukaryota</taxon>
        <taxon>Metazoa</taxon>
        <taxon>Spiralia</taxon>
        <taxon>Lophotrochozoa</taxon>
        <taxon>Brachiopoda</taxon>
        <taxon>Linguliformea</taxon>
        <taxon>Lingulata</taxon>
        <taxon>Lingulida</taxon>
        <taxon>Linguloidea</taxon>
        <taxon>Lingulidae</taxon>
        <taxon>Lingula</taxon>
    </lineage>
</organism>
<dbReference type="AlphaFoldDB" id="A0A1S3IMJ9"/>
<dbReference type="KEGG" id="lak:106165197"/>
<name>A0A1S3IMJ9_LINAN</name>
<evidence type="ECO:0000256" key="1">
    <source>
        <dbReference type="ARBA" id="ARBA00022837"/>
    </source>
</evidence>
<dbReference type="SMART" id="SM00054">
    <property type="entry name" value="EFh"/>
    <property type="match status" value="3"/>
</dbReference>
<accession>A0A1S3IMJ9</accession>
<dbReference type="InterPro" id="IPR018247">
    <property type="entry name" value="EF_Hand_1_Ca_BS"/>
</dbReference>
<dbReference type="PROSITE" id="PS00018">
    <property type="entry name" value="EF_HAND_1"/>
    <property type="match status" value="2"/>
</dbReference>
<gene>
    <name evidence="4" type="primary">LOC106165197</name>
</gene>
<dbReference type="GO" id="GO:0005509">
    <property type="term" value="F:calcium ion binding"/>
    <property type="evidence" value="ECO:0007669"/>
    <property type="project" value="InterPro"/>
</dbReference>
<dbReference type="InParanoid" id="A0A1S3IMJ9"/>
<protein>
    <submittedName>
        <fullName evidence="4">Sarcoplasmic calcium-binding protein</fullName>
    </submittedName>
</protein>
<dbReference type="InterPro" id="IPR011992">
    <property type="entry name" value="EF-hand-dom_pair"/>
</dbReference>
<sequence length="259" mass="29722">MFRIIRPLQGLAGVMRPAERRLAILFQPVRRFGKMLNSSQTWIAHSGLGLGLPRISQPKRGMVNRPLRLKKMPTDYPLLTGSEHWRRKARMVFQRMDANADGYLTKEDYVSTAQTLIDHLSLTGEKAERILKGRLELWAAIAGDKTRLSAEEHWRNNLALLNGVFFRQEMYRTLICTEFSTMDIDGDGFISKDEHAAYYYSLDIPTECSKDDFDIMDTNGDGLVSIDEFAESFLGFWLTEDSNNIYNQNFGHLVIDQCD</sequence>
<evidence type="ECO:0000259" key="2">
    <source>
        <dbReference type="PROSITE" id="PS50222"/>
    </source>
</evidence>
<reference evidence="4" key="1">
    <citation type="journal article" date="2015" name="Nat. Commun.">
        <title>The Lingula genome provides insights into brachiopod evolution and the origin of phosphate biomineralization.</title>
        <authorList>
            <person name="Luo Y.J."/>
            <person name="Takeuchi T."/>
            <person name="Koyanagi R."/>
            <person name="Yamada L."/>
            <person name="Kanda M."/>
            <person name="Khalturina M."/>
            <person name="Fujie M."/>
            <person name="Yamasaki S.I."/>
            <person name="Endo K."/>
            <person name="Satoh N."/>
        </authorList>
    </citation>
    <scope>NUCLEOTIDE SEQUENCE</scope>
</reference>